<evidence type="ECO:0000313" key="3">
    <source>
        <dbReference type="Proteomes" id="UP000474175"/>
    </source>
</evidence>
<sequence>MSIQLFIKTFIIIHAIAGTVALLAGPVAMLTKKGASKHRLAGRYYTYSMGVVFVTAVVVAYLKSLTFLFMIAFFSFYLVLSGYRALRWKRLAIDGKVATLDWSIQIGAGITAALLIAWGLWQVVNQSFFGAVGIVFGVIALARVKQTIDGFRNPPEDKSYWLYSHIIGMSAGYVATLTAFLVVNIHFLPQVIVWLLPTLIGVPLIVRVVRQIKSANEQKAEKAVIDSGIVV</sequence>
<protein>
    <submittedName>
        <fullName evidence="2">DUF2306 domain-containing protein</fullName>
    </submittedName>
</protein>
<proteinExistence type="predicted"/>
<feature type="transmembrane region" description="Helical" evidence="1">
    <location>
        <begin position="191"/>
        <end position="209"/>
    </location>
</feature>
<dbReference type="EMBL" id="JAAFZH010000013">
    <property type="protein sequence ID" value="NDU97890.1"/>
    <property type="molecule type" value="Genomic_DNA"/>
</dbReference>
<feature type="transmembrane region" description="Helical" evidence="1">
    <location>
        <begin position="6"/>
        <end position="30"/>
    </location>
</feature>
<feature type="transmembrane region" description="Helical" evidence="1">
    <location>
        <begin position="98"/>
        <end position="121"/>
    </location>
</feature>
<feature type="transmembrane region" description="Helical" evidence="1">
    <location>
        <begin position="160"/>
        <end position="185"/>
    </location>
</feature>
<reference evidence="2 3" key="1">
    <citation type="submission" date="2020-02" db="EMBL/GenBank/DDBJ databases">
        <title>Draft genome sequence of two Spirosoma agri KCTC 52727 and Spirosoma terrae KCTC 52035.</title>
        <authorList>
            <person name="Rojas J."/>
            <person name="Ambika Manirajan B."/>
            <person name="Suarez C."/>
            <person name="Ratering S."/>
            <person name="Schnell S."/>
        </authorList>
    </citation>
    <scope>NUCLEOTIDE SEQUENCE [LARGE SCALE GENOMIC DNA]</scope>
    <source>
        <strain evidence="2 3">KCTC 52035</strain>
    </source>
</reference>
<dbReference type="Proteomes" id="UP000474175">
    <property type="component" value="Unassembled WGS sequence"/>
</dbReference>
<dbReference type="RefSeq" id="WP_163953789.1">
    <property type="nucleotide sequence ID" value="NZ_JAAFZH010000013.1"/>
</dbReference>
<dbReference type="AlphaFoldDB" id="A0A6L9LBR1"/>
<keyword evidence="1" id="KW-0472">Membrane</keyword>
<feature type="transmembrane region" description="Helical" evidence="1">
    <location>
        <begin position="67"/>
        <end position="86"/>
    </location>
</feature>
<name>A0A6L9LBR1_9BACT</name>
<keyword evidence="1" id="KW-1133">Transmembrane helix</keyword>
<keyword evidence="1" id="KW-0812">Transmembrane</keyword>
<comment type="caution">
    <text evidence="2">The sequence shown here is derived from an EMBL/GenBank/DDBJ whole genome shotgun (WGS) entry which is preliminary data.</text>
</comment>
<evidence type="ECO:0000313" key="2">
    <source>
        <dbReference type="EMBL" id="NDU97890.1"/>
    </source>
</evidence>
<accession>A0A6L9LBR1</accession>
<keyword evidence="3" id="KW-1185">Reference proteome</keyword>
<organism evidence="2 3">
    <name type="scientific">Spirosoma terrae</name>
    <dbReference type="NCBI Taxonomy" id="1968276"/>
    <lineage>
        <taxon>Bacteria</taxon>
        <taxon>Pseudomonadati</taxon>
        <taxon>Bacteroidota</taxon>
        <taxon>Cytophagia</taxon>
        <taxon>Cytophagales</taxon>
        <taxon>Cytophagaceae</taxon>
        <taxon>Spirosoma</taxon>
    </lineage>
</organism>
<gene>
    <name evidence="2" type="ORF">GK108_23595</name>
</gene>
<evidence type="ECO:0000256" key="1">
    <source>
        <dbReference type="SAM" id="Phobius"/>
    </source>
</evidence>
<feature type="transmembrane region" description="Helical" evidence="1">
    <location>
        <begin position="127"/>
        <end position="144"/>
    </location>
</feature>
<feature type="transmembrane region" description="Helical" evidence="1">
    <location>
        <begin position="42"/>
        <end position="61"/>
    </location>
</feature>